<dbReference type="WBParaSite" id="SMRG1_43720.1">
    <property type="protein sequence ID" value="SMRG1_43720.1"/>
    <property type="gene ID" value="SMRG1_43720"/>
</dbReference>
<reference evidence="2" key="1">
    <citation type="submission" date="2023-11" db="UniProtKB">
        <authorList>
            <consortium name="WormBaseParasite"/>
        </authorList>
    </citation>
    <scope>IDENTIFICATION</scope>
</reference>
<name>A0AA84ZSQ6_9TREM</name>
<protein>
    <submittedName>
        <fullName evidence="2">Uncharacterized protein</fullName>
    </submittedName>
</protein>
<accession>A0AA84ZSQ6</accession>
<dbReference type="AlphaFoldDB" id="A0AA84ZSQ6"/>
<evidence type="ECO:0000313" key="1">
    <source>
        <dbReference type="Proteomes" id="UP000050790"/>
    </source>
</evidence>
<organism evidence="1 2">
    <name type="scientific">Schistosoma margrebowiei</name>
    <dbReference type="NCBI Taxonomy" id="48269"/>
    <lineage>
        <taxon>Eukaryota</taxon>
        <taxon>Metazoa</taxon>
        <taxon>Spiralia</taxon>
        <taxon>Lophotrochozoa</taxon>
        <taxon>Platyhelminthes</taxon>
        <taxon>Trematoda</taxon>
        <taxon>Digenea</taxon>
        <taxon>Strigeidida</taxon>
        <taxon>Schistosomatoidea</taxon>
        <taxon>Schistosomatidae</taxon>
        <taxon>Schistosoma</taxon>
    </lineage>
</organism>
<evidence type="ECO:0000313" key="2">
    <source>
        <dbReference type="WBParaSite" id="SMRG1_43720.1"/>
    </source>
</evidence>
<proteinExistence type="predicted"/>
<sequence length="62" mass="7481">MPHVTDCYLRTNYYYYYIPEITELPFCHSMTLLDNEHPLLCNWNRKEDIRLLTTELAPNSVD</sequence>
<dbReference type="Proteomes" id="UP000050790">
    <property type="component" value="Unassembled WGS sequence"/>
</dbReference>